<dbReference type="InterPro" id="IPR002347">
    <property type="entry name" value="SDR_fam"/>
</dbReference>
<keyword evidence="3" id="KW-0560">Oxidoreductase</keyword>
<dbReference type="PRINTS" id="PR00081">
    <property type="entry name" value="GDHRDH"/>
</dbReference>
<dbReference type="InterPro" id="IPR036291">
    <property type="entry name" value="NAD(P)-bd_dom_sf"/>
</dbReference>
<dbReference type="PRINTS" id="PR00080">
    <property type="entry name" value="SDRFAMILY"/>
</dbReference>
<dbReference type="Gene3D" id="3.40.50.720">
    <property type="entry name" value="NAD(P)-binding Rossmann-like Domain"/>
    <property type="match status" value="1"/>
</dbReference>
<dbReference type="PANTHER" id="PTHR43490">
    <property type="entry name" value="(+)-NEOMENTHOL DEHYDROGENASE"/>
    <property type="match status" value="1"/>
</dbReference>
<evidence type="ECO:0000256" key="1">
    <source>
        <dbReference type="ARBA" id="ARBA00006484"/>
    </source>
</evidence>
<reference evidence="6" key="1">
    <citation type="journal article" date="2023" name="Commun. Biol.">
        <title>Genome analysis of Parmales, the sister group of diatoms, reveals the evolutionary specialization of diatoms from phago-mixotrophs to photoautotrophs.</title>
        <authorList>
            <person name="Ban H."/>
            <person name="Sato S."/>
            <person name="Yoshikawa S."/>
            <person name="Yamada K."/>
            <person name="Nakamura Y."/>
            <person name="Ichinomiya M."/>
            <person name="Sato N."/>
            <person name="Blanc-Mathieu R."/>
            <person name="Endo H."/>
            <person name="Kuwata A."/>
            <person name="Ogata H."/>
        </authorList>
    </citation>
    <scope>NUCLEOTIDE SEQUENCE [LARGE SCALE GENOMIC DNA]</scope>
    <source>
        <strain evidence="6">NIES 3701</strain>
    </source>
</reference>
<dbReference type="AlphaFoldDB" id="A0A9W7F5X6"/>
<evidence type="ECO:0000313" key="5">
    <source>
        <dbReference type="EMBL" id="GMI01999.1"/>
    </source>
</evidence>
<dbReference type="PANTHER" id="PTHR43490:SF99">
    <property type="entry name" value="SHORT-CHAIN DEHYDROGENASE_REDUCTASE"/>
    <property type="match status" value="1"/>
</dbReference>
<dbReference type="Pfam" id="PF00106">
    <property type="entry name" value="adh_short"/>
    <property type="match status" value="1"/>
</dbReference>
<name>A0A9W7F5X6_9STRA</name>
<evidence type="ECO:0000256" key="3">
    <source>
        <dbReference type="ARBA" id="ARBA00023002"/>
    </source>
</evidence>
<dbReference type="GO" id="GO:0016020">
    <property type="term" value="C:membrane"/>
    <property type="evidence" value="ECO:0007669"/>
    <property type="project" value="TreeGrafter"/>
</dbReference>
<evidence type="ECO:0000313" key="6">
    <source>
        <dbReference type="Proteomes" id="UP001165085"/>
    </source>
</evidence>
<evidence type="ECO:0000256" key="4">
    <source>
        <dbReference type="RuleBase" id="RU000363"/>
    </source>
</evidence>
<dbReference type="OrthoDB" id="47007at2759"/>
<comment type="similarity">
    <text evidence="1 4">Belongs to the short-chain dehydrogenases/reductases (SDR) family.</text>
</comment>
<evidence type="ECO:0008006" key="7">
    <source>
        <dbReference type="Google" id="ProtNLM"/>
    </source>
</evidence>
<comment type="caution">
    <text evidence="5">The sequence shown here is derived from an EMBL/GenBank/DDBJ whole genome shotgun (WGS) entry which is preliminary data.</text>
</comment>
<dbReference type="Proteomes" id="UP001165085">
    <property type="component" value="Unassembled WGS sequence"/>
</dbReference>
<accession>A0A9W7F5X6</accession>
<organism evidence="5 6">
    <name type="scientific">Triparma strigata</name>
    <dbReference type="NCBI Taxonomy" id="1606541"/>
    <lineage>
        <taxon>Eukaryota</taxon>
        <taxon>Sar</taxon>
        <taxon>Stramenopiles</taxon>
        <taxon>Ochrophyta</taxon>
        <taxon>Bolidophyceae</taxon>
        <taxon>Parmales</taxon>
        <taxon>Triparmaceae</taxon>
        <taxon>Triparma</taxon>
    </lineage>
</organism>
<dbReference type="GO" id="GO:0016491">
    <property type="term" value="F:oxidoreductase activity"/>
    <property type="evidence" value="ECO:0007669"/>
    <property type="project" value="UniProtKB-KW"/>
</dbReference>
<gene>
    <name evidence="5" type="ORF">TrST_g6117</name>
</gene>
<protein>
    <recommendedName>
        <fullName evidence="7">NAD(P)-binding protein</fullName>
    </recommendedName>
</protein>
<keyword evidence="2" id="KW-0521">NADP</keyword>
<evidence type="ECO:0000256" key="2">
    <source>
        <dbReference type="ARBA" id="ARBA00022857"/>
    </source>
</evidence>
<dbReference type="EMBL" id="BRXY01000586">
    <property type="protein sequence ID" value="GMI01999.1"/>
    <property type="molecule type" value="Genomic_DNA"/>
</dbReference>
<keyword evidence="6" id="KW-1185">Reference proteome</keyword>
<proteinExistence type="inferred from homology"/>
<sequence length="273" mass="29294">MRRYALVTGANRGLGLECVKTILTRTPEVYQLLLCSRSKHAGEQAVRNLPTSLHDRVNVIELDVTSARSITAAVAAVESITPSLQILVNNAGILEGDQTLATNFDAVQNVTEAFMPLLLKPSEPSEPSMVTTTSSSCGTRFLASLSPADASVLTDDKLTVENLISKISDLSEAPDVDIYSLSKCAVNCYTQILARSYPQQLYVTAVSPGFTNTGMCANYTGTRKPKEVELGGTVFYEALFGVGRNHTGVFYKQNSSAGTPLAEAETIETAWST</sequence>
<dbReference type="SUPFAM" id="SSF51735">
    <property type="entry name" value="NAD(P)-binding Rossmann-fold domains"/>
    <property type="match status" value="1"/>
</dbReference>